<dbReference type="GO" id="GO:0016604">
    <property type="term" value="C:nuclear body"/>
    <property type="evidence" value="ECO:0007669"/>
    <property type="project" value="TreeGrafter"/>
</dbReference>
<feature type="region of interest" description="Disordered" evidence="5">
    <location>
        <begin position="1"/>
        <end position="153"/>
    </location>
</feature>
<evidence type="ECO:0000256" key="1">
    <source>
        <dbReference type="ARBA" id="ARBA00004123"/>
    </source>
</evidence>
<feature type="compositionally biased region" description="Basic and acidic residues" evidence="5">
    <location>
        <begin position="70"/>
        <end position="117"/>
    </location>
</feature>
<dbReference type="InParanoid" id="A0A1Y2B7G8"/>
<proteinExistence type="inferred from homology"/>
<dbReference type="PANTHER" id="PTHR13165:SF0">
    <property type="entry name" value="SERRATE RNA EFFECTOR MOLECULE HOMOLOG"/>
    <property type="match status" value="1"/>
</dbReference>
<dbReference type="Proteomes" id="UP000193986">
    <property type="component" value="Unassembled WGS sequence"/>
</dbReference>
<feature type="region of interest" description="Disordered" evidence="5">
    <location>
        <begin position="523"/>
        <end position="591"/>
    </location>
</feature>
<reference evidence="7 8" key="1">
    <citation type="submission" date="2016-07" db="EMBL/GenBank/DDBJ databases">
        <title>Pervasive Adenine N6-methylation of Active Genes in Fungi.</title>
        <authorList>
            <consortium name="DOE Joint Genome Institute"/>
            <person name="Mondo S.J."/>
            <person name="Dannebaum R.O."/>
            <person name="Kuo R.C."/>
            <person name="Labutti K."/>
            <person name="Haridas S."/>
            <person name="Kuo A."/>
            <person name="Salamov A."/>
            <person name="Ahrendt S.R."/>
            <person name="Lipzen A."/>
            <person name="Sullivan W."/>
            <person name="Andreopoulos W.B."/>
            <person name="Clum A."/>
            <person name="Lindquist E."/>
            <person name="Daum C."/>
            <person name="Ramamoorthy G.K."/>
            <person name="Gryganskyi A."/>
            <person name="Culley D."/>
            <person name="Magnuson J.K."/>
            <person name="James T.Y."/>
            <person name="O'Malley M.A."/>
            <person name="Stajich J.E."/>
            <person name="Spatafora J.W."/>
            <person name="Visel A."/>
            <person name="Grigoriev I.V."/>
        </authorList>
    </citation>
    <scope>NUCLEOTIDE SEQUENCE [LARGE SCALE GENOMIC DNA]</scope>
    <source>
        <strain evidence="7 8">68-887.2</strain>
    </source>
</reference>
<dbReference type="GO" id="GO:0031047">
    <property type="term" value="P:regulatory ncRNA-mediated gene silencing"/>
    <property type="evidence" value="ECO:0007669"/>
    <property type="project" value="UniProtKB-ARBA"/>
</dbReference>
<evidence type="ECO:0000313" key="7">
    <source>
        <dbReference type="EMBL" id="ORY30788.1"/>
    </source>
</evidence>
<dbReference type="InterPro" id="IPR007042">
    <property type="entry name" value="SERRATE/Ars2_C"/>
</dbReference>
<keyword evidence="4" id="KW-0863">Zinc-finger</keyword>
<keyword evidence="3" id="KW-0539">Nucleus</keyword>
<feature type="region of interest" description="Disordered" evidence="5">
    <location>
        <begin position="764"/>
        <end position="824"/>
    </location>
</feature>
<dbReference type="AlphaFoldDB" id="A0A1Y2B7G8"/>
<dbReference type="STRING" id="71784.A0A1Y2B7G8"/>
<keyword evidence="4" id="KW-0862">Zinc</keyword>
<comment type="caution">
    <text evidence="7">The sequence shown here is derived from an EMBL/GenBank/DDBJ whole genome shotgun (WGS) entry which is preliminary data.</text>
</comment>
<feature type="compositionally biased region" description="Basic and acidic residues" evidence="5">
    <location>
        <begin position="542"/>
        <end position="583"/>
    </location>
</feature>
<dbReference type="InterPro" id="IPR039727">
    <property type="entry name" value="SE/Ars2"/>
</dbReference>
<dbReference type="GO" id="GO:0003676">
    <property type="term" value="F:nucleic acid binding"/>
    <property type="evidence" value="ECO:0007669"/>
    <property type="project" value="InterPro"/>
</dbReference>
<gene>
    <name evidence="7" type="ORF">BCR39DRAFT_528324</name>
</gene>
<dbReference type="FunCoup" id="A0A1Y2B7G8">
    <property type="interactions" value="19"/>
</dbReference>
<dbReference type="Pfam" id="PF04959">
    <property type="entry name" value="ARS2"/>
    <property type="match status" value="1"/>
</dbReference>
<dbReference type="InterPro" id="IPR012677">
    <property type="entry name" value="Nucleotide-bd_a/b_plait_sf"/>
</dbReference>
<feature type="domain" description="C2H2-type" evidence="6">
    <location>
        <begin position="640"/>
        <end position="663"/>
    </location>
</feature>
<evidence type="ECO:0000256" key="4">
    <source>
        <dbReference type="PROSITE-ProRule" id="PRU00042"/>
    </source>
</evidence>
<dbReference type="PROSITE" id="PS50157">
    <property type="entry name" value="ZINC_FINGER_C2H2_2"/>
    <property type="match status" value="1"/>
</dbReference>
<sequence>MSHHPLPPNPSTYLPARPASRSPSRENLERQAEDRPGFSRAGFAPIPHRHSEVHSPSRDGYARGPPPPGRFDEPIRGGRERDFPRRDLDPIYDDDRWDRREDWERRGRGREDPTDRPKRLRSPSPPFAARRPRMHSPSPPRGAQNNLPDPATIPELLNFRDFANWFRASHPNTAKADEEELKRVREALENGTADAKMSKERVGMGKRYERYRKEYTSRQLYAMYLTHRDSEWFKDRYSSEPAAVAQRRRVNRQGRVRTAEKYLDQLRAGEHDTVSFDMNSEGKRPGNLTDVEEPEGLDRALGDAPVYDESRIEISPKANSVFIKTVPPNATRKSLEELFAKHDGFQYLALTEPAMKKGFHRVGWAQFADGVDVAEVVKSLDESNVDGFTYHITVNSTPSIGKIRITAPVANTLERLEVDGQKAKLLALKIEEELVGDDDEGEASRGLNEKATDFVQETIDRIIDQEGLGGDDVSDEGKLRKAKVVADHWISFLRTGLSTCYYCVAPMAFSEELHRKCIAHFRPSPTDKPADALESVQEANEEIPKETEGATNGRGDHDEEDGDKRDADDTRVEEAERIRDAKRASFPSKSSDEKWEETLDLKLQPLLETVNPVEFGGKDIEEETKRLTAPLIKQEEASKYRCKECNKLFKAPEFVMKHISTKHGELIQPKLDEYAYFNSFVLDPQHLQPTKEVPAAVNDKLPSSQPSMPLPMFNPTFGPDVGNMGRNMGQPAFNVMQQQMMMMMQMQQAMMMAGGMNGAASGLGGAERVGPSGRDLGARMGGFADTPVGGGPPPGGEDPRAKRGRVSYQDLDEVGGGDSGGLPY</sequence>
<dbReference type="OrthoDB" id="342064at2759"/>
<evidence type="ECO:0000259" key="6">
    <source>
        <dbReference type="PROSITE" id="PS50157"/>
    </source>
</evidence>
<dbReference type="InterPro" id="IPR021933">
    <property type="entry name" value="SERRATE/Ars2_N"/>
</dbReference>
<protein>
    <recommendedName>
        <fullName evidence="6">C2H2-type domain-containing protein</fullName>
    </recommendedName>
</protein>
<evidence type="ECO:0000313" key="8">
    <source>
        <dbReference type="Proteomes" id="UP000193986"/>
    </source>
</evidence>
<keyword evidence="4" id="KW-0479">Metal-binding</keyword>
<dbReference type="Gene3D" id="3.30.70.330">
    <property type="match status" value="1"/>
</dbReference>
<evidence type="ECO:0000256" key="3">
    <source>
        <dbReference type="ARBA" id="ARBA00023242"/>
    </source>
</evidence>
<dbReference type="InterPro" id="IPR013087">
    <property type="entry name" value="Znf_C2H2_type"/>
</dbReference>
<dbReference type="InterPro" id="IPR035979">
    <property type="entry name" value="RBD_domain_sf"/>
</dbReference>
<dbReference type="Pfam" id="PF12066">
    <property type="entry name" value="SERRATE_Ars2_N"/>
    <property type="match status" value="1"/>
</dbReference>
<dbReference type="EMBL" id="MCFC01000018">
    <property type="protein sequence ID" value="ORY30788.1"/>
    <property type="molecule type" value="Genomic_DNA"/>
</dbReference>
<feature type="compositionally biased region" description="Basic and acidic residues" evidence="5">
    <location>
        <begin position="49"/>
        <end position="61"/>
    </location>
</feature>
<comment type="similarity">
    <text evidence="2">Belongs to the ARS2 family.</text>
</comment>
<comment type="subcellular location">
    <subcellularLocation>
        <location evidence="1">Nucleus</location>
    </subcellularLocation>
</comment>
<dbReference type="PANTHER" id="PTHR13165">
    <property type="entry name" value="ARSENITE-RESISTANCE PROTEIN 2"/>
    <property type="match status" value="1"/>
</dbReference>
<feature type="compositionally biased region" description="Basic and acidic residues" evidence="5">
    <location>
        <begin position="23"/>
        <end position="37"/>
    </location>
</feature>
<name>A0A1Y2B7G8_9TREE</name>
<evidence type="ECO:0000256" key="5">
    <source>
        <dbReference type="SAM" id="MobiDB-lite"/>
    </source>
</evidence>
<dbReference type="SUPFAM" id="SSF54928">
    <property type="entry name" value="RNA-binding domain, RBD"/>
    <property type="match status" value="1"/>
</dbReference>
<dbReference type="GO" id="GO:0008270">
    <property type="term" value="F:zinc ion binding"/>
    <property type="evidence" value="ECO:0007669"/>
    <property type="project" value="UniProtKB-KW"/>
</dbReference>
<feature type="compositionally biased region" description="Pro residues" evidence="5">
    <location>
        <begin position="1"/>
        <end position="10"/>
    </location>
</feature>
<keyword evidence="8" id="KW-1185">Reference proteome</keyword>
<dbReference type="PROSITE" id="PS00028">
    <property type="entry name" value="ZINC_FINGER_C2H2_1"/>
    <property type="match status" value="1"/>
</dbReference>
<evidence type="ECO:0000256" key="2">
    <source>
        <dbReference type="ARBA" id="ARBA00005407"/>
    </source>
</evidence>
<dbReference type="CDD" id="cd00590">
    <property type="entry name" value="RRM_SF"/>
    <property type="match status" value="1"/>
</dbReference>
<organism evidence="7 8">
    <name type="scientific">Naematelia encephala</name>
    <dbReference type="NCBI Taxonomy" id="71784"/>
    <lineage>
        <taxon>Eukaryota</taxon>
        <taxon>Fungi</taxon>
        <taxon>Dikarya</taxon>
        <taxon>Basidiomycota</taxon>
        <taxon>Agaricomycotina</taxon>
        <taxon>Tremellomycetes</taxon>
        <taxon>Tremellales</taxon>
        <taxon>Naemateliaceae</taxon>
        <taxon>Naematelia</taxon>
    </lineage>
</organism>
<accession>A0A1Y2B7G8</accession>
<dbReference type="GO" id="GO:0016070">
    <property type="term" value="P:RNA metabolic process"/>
    <property type="evidence" value="ECO:0007669"/>
    <property type="project" value="UniProtKB-ARBA"/>
</dbReference>